<evidence type="ECO:0000259" key="11">
    <source>
        <dbReference type="PROSITE" id="PS51198"/>
    </source>
</evidence>
<keyword evidence="13" id="KW-0540">Nuclease</keyword>
<dbReference type="GO" id="GO:0043138">
    <property type="term" value="F:3'-5' DNA helicase activity"/>
    <property type="evidence" value="ECO:0007669"/>
    <property type="project" value="UniProtKB-EC"/>
</dbReference>
<keyword evidence="5" id="KW-0413">Isomerase</keyword>
<dbReference type="STRING" id="1404245.CGLY_11305"/>
<dbReference type="PANTHER" id="PTHR11070">
    <property type="entry name" value="UVRD / RECB / PCRA DNA HELICASE FAMILY MEMBER"/>
    <property type="match status" value="1"/>
</dbReference>
<dbReference type="GO" id="GO:0005524">
    <property type="term" value="F:ATP binding"/>
    <property type="evidence" value="ECO:0007669"/>
    <property type="project" value="UniProtKB-UniRule"/>
</dbReference>
<dbReference type="OrthoDB" id="9810135at2"/>
<dbReference type="PROSITE" id="PS51198">
    <property type="entry name" value="UVRD_HELICASE_ATP_BIND"/>
    <property type="match status" value="1"/>
</dbReference>
<dbReference type="Pfam" id="PF13361">
    <property type="entry name" value="UvrD_C"/>
    <property type="match status" value="1"/>
</dbReference>
<evidence type="ECO:0000256" key="8">
    <source>
        <dbReference type="ARBA" id="ARBA00048988"/>
    </source>
</evidence>
<dbReference type="eggNOG" id="COG1074">
    <property type="taxonomic scope" value="Bacteria"/>
</dbReference>
<keyword evidence="2 9" id="KW-0378">Hydrolase</keyword>
<dbReference type="EC" id="5.6.2.4" evidence="7"/>
<dbReference type="InterPro" id="IPR014017">
    <property type="entry name" value="DNA_helicase_UvrD-like_C"/>
</dbReference>
<evidence type="ECO:0000256" key="9">
    <source>
        <dbReference type="PROSITE-ProRule" id="PRU00560"/>
    </source>
</evidence>
<dbReference type="Proteomes" id="UP000023703">
    <property type="component" value="Chromosome"/>
</dbReference>
<dbReference type="InterPro" id="IPR000212">
    <property type="entry name" value="DNA_helicase_UvrD/REP"/>
</dbReference>
<dbReference type="GO" id="GO:0003677">
    <property type="term" value="F:DNA binding"/>
    <property type="evidence" value="ECO:0007669"/>
    <property type="project" value="InterPro"/>
</dbReference>
<sequence length="1143" mass="123792">MTSKYTVIKASAGSGKTYRLTEELTERLARVNADGTPEIRPSDIIATTFTRKAAAELSGRIRERLVDEGQLSQAAAMPTALIGTVNSITGRILQEFAVDAGRSPELAVLSETSQARAFSLAVDNDIAEAEDAHRELLVRMGYDLGPTDDPMYNPGRMNWGKTVRDVIELARANDISPDDFGALAETSLDGLFTALDDAAADGTAAGSTSDARGAVLAAVRDAVTQLRSDLSEGTIKGKSVGPVEELIGPAENFILTQTTIPGARERLTWKEWFAAAKGDVPRATRKATKPWGKAFADAVPASVFATDPALRSDLAELTRLVFTTAATCMGAYDDYKSSLGLIDFADQEQLTLHLLRDDSDIGRAVRETIAARFRILVVDEFQDTSPLQLALFTELGNLVDEVIWVGDPKQSIYGFRGADPSLMTSALEAITAEGGRTDILHHSWRTHATPLDLSNRLFSRVFPGEPDAANPGLLNTEVWLDVPEPLADKHAGDDPGDVQVWTPAQGAVWNAKAPWFTRIARGLQELEQAEGVPDKGRAVLTRSNRQADDLRVALRAWGIPTEGGGTPLLETREGATVRAACAWLRDPADTQALVELIAVLNEHPAHMDWFTTLTSATESPDLDARRAHLAAWSQDESLAGLAALRPALPQLTVMQTVVAVIDALDLRYRVASWKNPVDRTAAINGILNAVTDYESDAAGAGLPVTLSGFLTSLDPDSHERDNTVPTTSSARNPAAIVVSTIHQAKGLEWDTVVVAPPLYSDRFRAAGVWVDSPTQLSLSAPLAGRELRFWPETLLNSDVLKTALSETPVQEERREAEQLEEMRLLYVAMTRSRRRTVLAPHRTLGDLAAFKDTGFGLNEVSMVEDAAGDADADGDGTRTGVQVLWPSHGSDGDEQDSDFVDCEVRAISHDKYAFLDILMARGERPPHPSALIDDERQPAPRAAESTETDMLSATFTASAVEATPERAGAATITLLADLGDALVEGGGKDWNKVGDCVHSYLAAPLDDLTDDRKHALVARLVESWNVGDRVSADDVVEAGERWITWLHEQYPGATVESEVPFTWTNGKHQRAEGWLDELVTLPDGRRVIVDHKTFPGADPITHIRDNYIGQMDTYRQALTDIDGAEPAAILIHLPLAGKVVEVR</sequence>
<keyword evidence="3 9" id="KW-0347">Helicase</keyword>
<accession>X5EDM2</accession>
<evidence type="ECO:0000256" key="3">
    <source>
        <dbReference type="ARBA" id="ARBA00022806"/>
    </source>
</evidence>
<evidence type="ECO:0000256" key="7">
    <source>
        <dbReference type="ARBA" id="ARBA00034808"/>
    </source>
</evidence>
<dbReference type="AlphaFoldDB" id="X5EDM2"/>
<feature type="region of interest" description="Disordered" evidence="10">
    <location>
        <begin position="925"/>
        <end position="947"/>
    </location>
</feature>
<feature type="binding site" evidence="9">
    <location>
        <begin position="10"/>
        <end position="17"/>
    </location>
    <ligand>
        <name>ATP</name>
        <dbReference type="ChEBI" id="CHEBI:30616"/>
    </ligand>
</feature>
<organism evidence="13 14">
    <name type="scientific">Corynebacterium glyciniphilum AJ 3170</name>
    <dbReference type="NCBI Taxonomy" id="1404245"/>
    <lineage>
        <taxon>Bacteria</taxon>
        <taxon>Bacillati</taxon>
        <taxon>Actinomycetota</taxon>
        <taxon>Actinomycetes</taxon>
        <taxon>Mycobacteriales</taxon>
        <taxon>Corynebacteriaceae</taxon>
        <taxon>Corynebacterium</taxon>
    </lineage>
</organism>
<dbReference type="InterPro" id="IPR027417">
    <property type="entry name" value="P-loop_NTPase"/>
</dbReference>
<dbReference type="Gene3D" id="3.40.50.300">
    <property type="entry name" value="P-loop containing nucleotide triphosphate hydrolases"/>
    <property type="match status" value="3"/>
</dbReference>
<keyword evidence="1 9" id="KW-0547">Nucleotide-binding</keyword>
<keyword evidence="4 9" id="KW-0067">ATP-binding</keyword>
<evidence type="ECO:0000256" key="5">
    <source>
        <dbReference type="ARBA" id="ARBA00023235"/>
    </source>
</evidence>
<dbReference type="PROSITE" id="PS51217">
    <property type="entry name" value="UVRD_HELICASE_CTER"/>
    <property type="match status" value="1"/>
</dbReference>
<evidence type="ECO:0000256" key="1">
    <source>
        <dbReference type="ARBA" id="ARBA00022741"/>
    </source>
</evidence>
<dbReference type="RefSeq" id="WP_038549503.1">
    <property type="nucleotide sequence ID" value="NZ_CP006842.1"/>
</dbReference>
<evidence type="ECO:0000313" key="14">
    <source>
        <dbReference type="Proteomes" id="UP000023703"/>
    </source>
</evidence>
<comment type="catalytic activity">
    <reaction evidence="8">
        <text>ATP + H2O = ADP + phosphate + H(+)</text>
        <dbReference type="Rhea" id="RHEA:13065"/>
        <dbReference type="ChEBI" id="CHEBI:15377"/>
        <dbReference type="ChEBI" id="CHEBI:15378"/>
        <dbReference type="ChEBI" id="CHEBI:30616"/>
        <dbReference type="ChEBI" id="CHEBI:43474"/>
        <dbReference type="ChEBI" id="CHEBI:456216"/>
        <dbReference type="EC" id="5.6.2.4"/>
    </reaction>
</comment>
<protein>
    <recommendedName>
        <fullName evidence="7">DNA 3'-5' helicase</fullName>
        <ecNumber evidence="7">5.6.2.4</ecNumber>
    </recommendedName>
</protein>
<evidence type="ECO:0000256" key="2">
    <source>
        <dbReference type="ARBA" id="ARBA00022801"/>
    </source>
</evidence>
<dbReference type="GO" id="GO:0004527">
    <property type="term" value="F:exonuclease activity"/>
    <property type="evidence" value="ECO:0007669"/>
    <property type="project" value="UniProtKB-KW"/>
</dbReference>
<feature type="domain" description="UvrD-like helicase ATP-binding" evidence="11">
    <location>
        <begin position="1"/>
        <end position="447"/>
    </location>
</feature>
<keyword evidence="14" id="KW-1185">Reference proteome</keyword>
<name>X5EDM2_9CORY</name>
<evidence type="ECO:0000259" key="12">
    <source>
        <dbReference type="PROSITE" id="PS51217"/>
    </source>
</evidence>
<dbReference type="PANTHER" id="PTHR11070:SF2">
    <property type="entry name" value="ATP-DEPENDENT DNA HELICASE SRS2"/>
    <property type="match status" value="1"/>
</dbReference>
<dbReference type="EMBL" id="CP006842">
    <property type="protein sequence ID" value="AHW64706.1"/>
    <property type="molecule type" value="Genomic_DNA"/>
</dbReference>
<feature type="domain" description="UvrD-like helicase C-terminal" evidence="12">
    <location>
        <begin position="468"/>
        <end position="746"/>
    </location>
</feature>
<gene>
    <name evidence="13" type="ORF">CGLY_11305</name>
</gene>
<evidence type="ECO:0000256" key="4">
    <source>
        <dbReference type="ARBA" id="ARBA00022840"/>
    </source>
</evidence>
<evidence type="ECO:0000256" key="10">
    <source>
        <dbReference type="SAM" id="MobiDB-lite"/>
    </source>
</evidence>
<evidence type="ECO:0000256" key="6">
    <source>
        <dbReference type="ARBA" id="ARBA00034617"/>
    </source>
</evidence>
<dbReference type="KEGG" id="cgy:CGLY_11305"/>
<proteinExistence type="predicted"/>
<dbReference type="InterPro" id="IPR014016">
    <property type="entry name" value="UvrD-like_ATP-bd"/>
</dbReference>
<dbReference type="HOGENOM" id="CLU_001114_1_2_11"/>
<dbReference type="Pfam" id="PF00580">
    <property type="entry name" value="UvrD-helicase"/>
    <property type="match status" value="2"/>
</dbReference>
<dbReference type="GO" id="GO:0016887">
    <property type="term" value="F:ATP hydrolysis activity"/>
    <property type="evidence" value="ECO:0007669"/>
    <property type="project" value="RHEA"/>
</dbReference>
<comment type="catalytic activity">
    <reaction evidence="6">
        <text>Couples ATP hydrolysis with the unwinding of duplex DNA by translocating in the 3'-5' direction.</text>
        <dbReference type="EC" id="5.6.2.4"/>
    </reaction>
</comment>
<evidence type="ECO:0000313" key="13">
    <source>
        <dbReference type="EMBL" id="AHW64706.1"/>
    </source>
</evidence>
<dbReference type="SUPFAM" id="SSF52540">
    <property type="entry name" value="P-loop containing nucleoside triphosphate hydrolases"/>
    <property type="match status" value="1"/>
</dbReference>
<dbReference type="GO" id="GO:0000725">
    <property type="term" value="P:recombinational repair"/>
    <property type="evidence" value="ECO:0007669"/>
    <property type="project" value="TreeGrafter"/>
</dbReference>
<reference evidence="13 14" key="1">
    <citation type="journal article" date="2015" name="Int. J. Syst. Evol. Microbiol.">
        <title>Revisiting Corynebacterium glyciniphilum (ex Kubota et al., 1972) sp. nov., nom. rev., isolated from putrefied banana.</title>
        <authorList>
            <person name="Al-Dilaimi A."/>
            <person name="Bednarz H."/>
            <person name="Lomker A."/>
            <person name="Niehaus K."/>
            <person name="Kalinowski J."/>
            <person name="Ruckert C."/>
        </authorList>
    </citation>
    <scope>NUCLEOTIDE SEQUENCE [LARGE SCALE GENOMIC DNA]</scope>
    <source>
        <strain evidence="13">AJ 3170</strain>
    </source>
</reference>
<keyword evidence="13" id="KW-0269">Exonuclease</keyword>